<accession>A0ABW5PIT4</accession>
<comment type="caution">
    <text evidence="1">The sequence shown here is derived from an EMBL/GenBank/DDBJ whole genome shotgun (WGS) entry which is preliminary data.</text>
</comment>
<protein>
    <submittedName>
        <fullName evidence="1">Uncharacterized protein</fullName>
    </submittedName>
</protein>
<sequence length="57" mass="6966">MKYEDMTPEQKRNYGFIKLSKQEVNFITQMEKEGIRKVRTRHTERNRPQLRLIVNEG</sequence>
<keyword evidence="2" id="KW-1185">Reference proteome</keyword>
<name>A0ABW5PIT4_9BACL</name>
<proteinExistence type="predicted"/>
<evidence type="ECO:0000313" key="1">
    <source>
        <dbReference type="EMBL" id="MFD2614703.1"/>
    </source>
</evidence>
<dbReference type="RefSeq" id="WP_377605858.1">
    <property type="nucleotide sequence ID" value="NZ_JBHUME010000013.1"/>
</dbReference>
<reference evidence="2" key="1">
    <citation type="journal article" date="2019" name="Int. J. Syst. Evol. Microbiol.">
        <title>The Global Catalogue of Microorganisms (GCM) 10K type strain sequencing project: providing services to taxonomists for standard genome sequencing and annotation.</title>
        <authorList>
            <consortium name="The Broad Institute Genomics Platform"/>
            <consortium name="The Broad Institute Genome Sequencing Center for Infectious Disease"/>
            <person name="Wu L."/>
            <person name="Ma J."/>
        </authorList>
    </citation>
    <scope>NUCLEOTIDE SEQUENCE [LARGE SCALE GENOMIC DNA]</scope>
    <source>
        <strain evidence="2">KCTC 3950</strain>
    </source>
</reference>
<dbReference type="EMBL" id="JBHUME010000013">
    <property type="protein sequence ID" value="MFD2614703.1"/>
    <property type="molecule type" value="Genomic_DNA"/>
</dbReference>
<gene>
    <name evidence="1" type="ORF">ACFSUF_20015</name>
</gene>
<evidence type="ECO:0000313" key="2">
    <source>
        <dbReference type="Proteomes" id="UP001597541"/>
    </source>
</evidence>
<dbReference type="Proteomes" id="UP001597541">
    <property type="component" value="Unassembled WGS sequence"/>
</dbReference>
<organism evidence="1 2">
    <name type="scientific">Paenibacillus gansuensis</name>
    <dbReference type="NCBI Taxonomy" id="306542"/>
    <lineage>
        <taxon>Bacteria</taxon>
        <taxon>Bacillati</taxon>
        <taxon>Bacillota</taxon>
        <taxon>Bacilli</taxon>
        <taxon>Bacillales</taxon>
        <taxon>Paenibacillaceae</taxon>
        <taxon>Paenibacillus</taxon>
    </lineage>
</organism>